<reference evidence="2" key="1">
    <citation type="submission" date="2018-05" db="EMBL/GenBank/DDBJ databases">
        <authorList>
            <person name="Lanie J.A."/>
            <person name="Ng W.-L."/>
            <person name="Kazmierczak K.M."/>
            <person name="Andrzejewski T.M."/>
            <person name="Davidsen T.M."/>
            <person name="Wayne K.J."/>
            <person name="Tettelin H."/>
            <person name="Glass J.I."/>
            <person name="Rusch D."/>
            <person name="Podicherti R."/>
            <person name="Tsui H.-C.T."/>
            <person name="Winkler M.E."/>
        </authorList>
    </citation>
    <scope>NUCLEOTIDE SEQUENCE</scope>
</reference>
<dbReference type="AlphaFoldDB" id="A0A382LN50"/>
<evidence type="ECO:0000256" key="1">
    <source>
        <dbReference type="SAM" id="Phobius"/>
    </source>
</evidence>
<keyword evidence="1" id="KW-1133">Transmembrane helix</keyword>
<evidence type="ECO:0000313" key="2">
    <source>
        <dbReference type="EMBL" id="SVC36542.1"/>
    </source>
</evidence>
<organism evidence="2">
    <name type="scientific">marine metagenome</name>
    <dbReference type="NCBI Taxonomy" id="408172"/>
    <lineage>
        <taxon>unclassified sequences</taxon>
        <taxon>metagenomes</taxon>
        <taxon>ecological metagenomes</taxon>
    </lineage>
</organism>
<name>A0A382LN50_9ZZZZ</name>
<gene>
    <name evidence="2" type="ORF">METZ01_LOCUS289396</name>
</gene>
<protein>
    <submittedName>
        <fullName evidence="2">Uncharacterized protein</fullName>
    </submittedName>
</protein>
<proteinExistence type="predicted"/>
<keyword evidence="1" id="KW-0812">Transmembrane</keyword>
<feature type="transmembrane region" description="Helical" evidence="1">
    <location>
        <begin position="58"/>
        <end position="79"/>
    </location>
</feature>
<accession>A0A382LN50</accession>
<sequence>MADKEPKLAHLEAESLETHVAVCYERYHHFNKSLKEINEKIDKNEQDMDKGFSDIKKMLMWTASTLFSTMLIAIFAQMFNIL</sequence>
<keyword evidence="1" id="KW-0472">Membrane</keyword>
<dbReference type="EMBL" id="UINC01087293">
    <property type="protein sequence ID" value="SVC36542.1"/>
    <property type="molecule type" value="Genomic_DNA"/>
</dbReference>